<name>A0A914I6M6_GLORO</name>
<reference evidence="3" key="1">
    <citation type="submission" date="2022-11" db="UniProtKB">
        <authorList>
            <consortium name="WormBaseParasite"/>
        </authorList>
    </citation>
    <scope>IDENTIFICATION</scope>
</reference>
<evidence type="ECO:0000256" key="1">
    <source>
        <dbReference type="SAM" id="MobiDB-lite"/>
    </source>
</evidence>
<protein>
    <submittedName>
        <fullName evidence="3">Secreted protein</fullName>
    </submittedName>
</protein>
<dbReference type="Proteomes" id="UP000887572">
    <property type="component" value="Unplaced"/>
</dbReference>
<keyword evidence="2" id="KW-1185">Reference proteome</keyword>
<sequence>MKGSRGGGGWPTSPSFTHCVGGRCCFSALLGLLLILGLPAHHQLAFPHQISVCFVGGNGPTPRGRMMKHIVEWHATAATIATNLSRCFGCALCRMSGAVRWSLLSLTTMSRAGPRIRQRLFHAPARNASRMLLHNSDPSTGGFNFSGPPRERDPNREGANREHNHSAMEPY</sequence>
<organism evidence="2 3">
    <name type="scientific">Globodera rostochiensis</name>
    <name type="common">Golden nematode worm</name>
    <name type="synonym">Heterodera rostochiensis</name>
    <dbReference type="NCBI Taxonomy" id="31243"/>
    <lineage>
        <taxon>Eukaryota</taxon>
        <taxon>Metazoa</taxon>
        <taxon>Ecdysozoa</taxon>
        <taxon>Nematoda</taxon>
        <taxon>Chromadorea</taxon>
        <taxon>Rhabditida</taxon>
        <taxon>Tylenchina</taxon>
        <taxon>Tylenchomorpha</taxon>
        <taxon>Tylenchoidea</taxon>
        <taxon>Heteroderidae</taxon>
        <taxon>Heteroderinae</taxon>
        <taxon>Globodera</taxon>
    </lineage>
</organism>
<proteinExistence type="predicted"/>
<feature type="compositionally biased region" description="Basic and acidic residues" evidence="1">
    <location>
        <begin position="149"/>
        <end position="171"/>
    </location>
</feature>
<feature type="region of interest" description="Disordered" evidence="1">
    <location>
        <begin position="132"/>
        <end position="171"/>
    </location>
</feature>
<dbReference type="WBParaSite" id="Gr19_v10_g7391.t1">
    <property type="protein sequence ID" value="Gr19_v10_g7391.t1"/>
    <property type="gene ID" value="Gr19_v10_g7391"/>
</dbReference>
<evidence type="ECO:0000313" key="3">
    <source>
        <dbReference type="WBParaSite" id="Gr19_v10_g7391.t1"/>
    </source>
</evidence>
<evidence type="ECO:0000313" key="2">
    <source>
        <dbReference type="Proteomes" id="UP000887572"/>
    </source>
</evidence>
<accession>A0A914I6M6</accession>
<dbReference type="AlphaFoldDB" id="A0A914I6M6"/>